<name>A0A1Y0B155_9LAMI</name>
<reference evidence="1" key="1">
    <citation type="submission" date="2017-03" db="EMBL/GenBank/DDBJ databases">
        <title>The mitochondrial genome of the carnivorous plant Utricularia reniformis (Lentibulariaceae): structure, comparative analysis and evolutionary landmarks.</title>
        <authorList>
            <person name="Silva S.R."/>
            <person name="Alvarenga D.O."/>
            <person name="Michael T.P."/>
            <person name="Miranda V.F.O."/>
            <person name="Varani A.M."/>
        </authorList>
    </citation>
    <scope>NUCLEOTIDE SEQUENCE</scope>
</reference>
<accession>A0A1Y0B155</accession>
<dbReference type="EMBL" id="KY774314">
    <property type="protein sequence ID" value="ART31150.1"/>
    <property type="molecule type" value="Genomic_DNA"/>
</dbReference>
<proteinExistence type="predicted"/>
<evidence type="ECO:0000313" key="1">
    <source>
        <dbReference type="EMBL" id="ART31150.1"/>
    </source>
</evidence>
<organism evidence="1">
    <name type="scientific">Utricularia reniformis</name>
    <dbReference type="NCBI Taxonomy" id="192314"/>
    <lineage>
        <taxon>Eukaryota</taxon>
        <taxon>Viridiplantae</taxon>
        <taxon>Streptophyta</taxon>
        <taxon>Embryophyta</taxon>
        <taxon>Tracheophyta</taxon>
        <taxon>Spermatophyta</taxon>
        <taxon>Magnoliopsida</taxon>
        <taxon>eudicotyledons</taxon>
        <taxon>Gunneridae</taxon>
        <taxon>Pentapetalae</taxon>
        <taxon>asterids</taxon>
        <taxon>lamiids</taxon>
        <taxon>Lamiales</taxon>
        <taxon>Lentibulariaceae</taxon>
        <taxon>Utricularia</taxon>
    </lineage>
</organism>
<sequence length="46" mass="5586">MAKELRLKIRTCRYLLLPCNWECIRPNVKRSRVDSIDQMSAGYFFY</sequence>
<dbReference type="AlphaFoldDB" id="A0A1Y0B155"/>
<protein>
    <submittedName>
        <fullName evidence="1">Uncharacterized protein</fullName>
    </submittedName>
</protein>
<keyword evidence="1" id="KW-0496">Mitochondrion</keyword>
<gene>
    <name evidence="1" type="ORF">AEK19_MT0924</name>
</gene>
<geneLocation type="mitochondrion" evidence="1"/>